<dbReference type="EMBL" id="AP017928">
    <property type="protein sequence ID" value="BBA32278.1"/>
    <property type="molecule type" value="Genomic_DNA"/>
</dbReference>
<dbReference type="Proteomes" id="UP000266313">
    <property type="component" value="Chromosome"/>
</dbReference>
<keyword evidence="2" id="KW-1185">Reference proteome</keyword>
<protein>
    <submittedName>
        <fullName evidence="1">Uncharacterized protein</fullName>
    </submittedName>
</protein>
<proteinExistence type="predicted"/>
<name>A0A286P3Q6_9GAMM</name>
<evidence type="ECO:0000313" key="2">
    <source>
        <dbReference type="Proteomes" id="UP000266313"/>
    </source>
</evidence>
<dbReference type="KEGG" id="mmai:sS8_0310"/>
<evidence type="ECO:0000313" key="1">
    <source>
        <dbReference type="EMBL" id="BBA32278.1"/>
    </source>
</evidence>
<sequence>MLELNVLYPSSQMLIVPDHPTMAEYLIGPARRVTAVRVKCLLAGILQIRKQRERTQEFLRKAFRNGLLVEVECSPHIGEMIL</sequence>
<gene>
    <name evidence="1" type="ORF">sS8_0310</name>
</gene>
<reference evidence="1 2" key="1">
    <citation type="submission" date="2016-12" db="EMBL/GenBank/DDBJ databases">
        <title>Genome sequencing of Methylocaldum marinum.</title>
        <authorList>
            <person name="Takeuchi M."/>
            <person name="Kamagata Y."/>
            <person name="Hiraoka S."/>
            <person name="Oshima K."/>
            <person name="Hattori M."/>
            <person name="Iwasaki W."/>
        </authorList>
    </citation>
    <scope>NUCLEOTIDE SEQUENCE [LARGE SCALE GENOMIC DNA]</scope>
    <source>
        <strain evidence="1 2">S8</strain>
    </source>
</reference>
<organism evidence="1 2">
    <name type="scientific">Methylocaldum marinum</name>
    <dbReference type="NCBI Taxonomy" id="1432792"/>
    <lineage>
        <taxon>Bacteria</taxon>
        <taxon>Pseudomonadati</taxon>
        <taxon>Pseudomonadota</taxon>
        <taxon>Gammaproteobacteria</taxon>
        <taxon>Methylococcales</taxon>
        <taxon>Methylococcaceae</taxon>
        <taxon>Methylocaldum</taxon>
    </lineage>
</organism>
<dbReference type="AlphaFoldDB" id="A0A286P3Q6"/>
<accession>A0A286P3Q6</accession>